<keyword evidence="2 6" id="KW-0694">RNA-binding</keyword>
<dbReference type="GO" id="GO:0019843">
    <property type="term" value="F:rRNA binding"/>
    <property type="evidence" value="ECO:0007669"/>
    <property type="project" value="UniProtKB-UniRule"/>
</dbReference>
<dbReference type="SUPFAM" id="SSF46992">
    <property type="entry name" value="Ribosomal protein S20"/>
    <property type="match status" value="1"/>
</dbReference>
<protein>
    <recommendedName>
        <fullName evidence="5 6">Small ribosomal subunit protein bS20</fullName>
    </recommendedName>
</protein>
<dbReference type="HAMAP" id="MF_00500">
    <property type="entry name" value="Ribosomal_bS20"/>
    <property type="match status" value="1"/>
</dbReference>
<dbReference type="InterPro" id="IPR036510">
    <property type="entry name" value="Ribosomal_bS20_sf"/>
</dbReference>
<reference evidence="7 8" key="1">
    <citation type="journal article" date="2016" name="Nat. Commun.">
        <title>Thousands of microbial genomes shed light on interconnected biogeochemical processes in an aquifer system.</title>
        <authorList>
            <person name="Anantharaman K."/>
            <person name="Brown C.T."/>
            <person name="Hug L.A."/>
            <person name="Sharon I."/>
            <person name="Castelle C.J."/>
            <person name="Probst A.J."/>
            <person name="Thomas B.C."/>
            <person name="Singh A."/>
            <person name="Wilkins M.J."/>
            <person name="Karaoz U."/>
            <person name="Brodie E.L."/>
            <person name="Williams K.H."/>
            <person name="Hubbard S.S."/>
            <person name="Banfield J.F."/>
        </authorList>
    </citation>
    <scope>NUCLEOTIDE SEQUENCE [LARGE SCALE GENOMIC DNA]</scope>
</reference>
<dbReference type="GO" id="GO:0003735">
    <property type="term" value="F:structural constituent of ribosome"/>
    <property type="evidence" value="ECO:0007669"/>
    <property type="project" value="InterPro"/>
</dbReference>
<evidence type="ECO:0000256" key="2">
    <source>
        <dbReference type="ARBA" id="ARBA00022884"/>
    </source>
</evidence>
<comment type="caution">
    <text evidence="7">The sequence shown here is derived from an EMBL/GenBank/DDBJ whole genome shotgun (WGS) entry which is preliminary data.</text>
</comment>
<name>A0A1F4ZC51_9BACT</name>
<comment type="function">
    <text evidence="6">Binds directly to 16S ribosomal RNA.</text>
</comment>
<evidence type="ECO:0000256" key="4">
    <source>
        <dbReference type="ARBA" id="ARBA00023274"/>
    </source>
</evidence>
<organism evidence="7 8">
    <name type="scientific">Candidatus Amesbacteria bacterium RIFCSPHIGHO2_12_FULL_48_14</name>
    <dbReference type="NCBI Taxonomy" id="1797257"/>
    <lineage>
        <taxon>Bacteria</taxon>
        <taxon>Candidatus Amesiibacteriota</taxon>
    </lineage>
</organism>
<dbReference type="Proteomes" id="UP000178993">
    <property type="component" value="Unassembled WGS sequence"/>
</dbReference>
<dbReference type="NCBIfam" id="TIGR00029">
    <property type="entry name" value="S20"/>
    <property type="match status" value="1"/>
</dbReference>
<evidence type="ECO:0000313" key="7">
    <source>
        <dbReference type="EMBL" id="OGD03872.1"/>
    </source>
</evidence>
<keyword evidence="1 6" id="KW-0699">rRNA-binding</keyword>
<evidence type="ECO:0000256" key="6">
    <source>
        <dbReference type="HAMAP-Rule" id="MF_00500"/>
    </source>
</evidence>
<dbReference type="GO" id="GO:1990904">
    <property type="term" value="C:ribonucleoprotein complex"/>
    <property type="evidence" value="ECO:0007669"/>
    <property type="project" value="UniProtKB-KW"/>
</dbReference>
<evidence type="ECO:0000256" key="5">
    <source>
        <dbReference type="ARBA" id="ARBA00035136"/>
    </source>
</evidence>
<keyword evidence="4 6" id="KW-0687">Ribonucleoprotein</keyword>
<sequence length="81" mass="9230">MPITKGAIRKLRADKRKKEANLRVRVVLSETIRNMRKKSTAVNLKKVFKAIDKAAKRGIVHKNKAARIKSRLARLVVAKRS</sequence>
<dbReference type="GO" id="GO:0006412">
    <property type="term" value="P:translation"/>
    <property type="evidence" value="ECO:0007669"/>
    <property type="project" value="UniProtKB-UniRule"/>
</dbReference>
<evidence type="ECO:0000256" key="3">
    <source>
        <dbReference type="ARBA" id="ARBA00022980"/>
    </source>
</evidence>
<dbReference type="Pfam" id="PF01649">
    <property type="entry name" value="Ribosomal_S20p"/>
    <property type="match status" value="1"/>
</dbReference>
<dbReference type="InterPro" id="IPR002583">
    <property type="entry name" value="Ribosomal_bS20"/>
</dbReference>
<gene>
    <name evidence="6" type="primary">rpsT</name>
    <name evidence="7" type="ORF">A3E17_02430</name>
</gene>
<evidence type="ECO:0000313" key="8">
    <source>
        <dbReference type="Proteomes" id="UP000178993"/>
    </source>
</evidence>
<dbReference type="GO" id="GO:0005840">
    <property type="term" value="C:ribosome"/>
    <property type="evidence" value="ECO:0007669"/>
    <property type="project" value="UniProtKB-KW"/>
</dbReference>
<evidence type="ECO:0000256" key="1">
    <source>
        <dbReference type="ARBA" id="ARBA00022730"/>
    </source>
</evidence>
<dbReference type="Gene3D" id="1.20.58.110">
    <property type="entry name" value="Ribosomal protein S20"/>
    <property type="match status" value="1"/>
</dbReference>
<dbReference type="AlphaFoldDB" id="A0A1F4ZC51"/>
<dbReference type="EMBL" id="MEXL01000009">
    <property type="protein sequence ID" value="OGD03872.1"/>
    <property type="molecule type" value="Genomic_DNA"/>
</dbReference>
<keyword evidence="3 6" id="KW-0689">Ribosomal protein</keyword>
<comment type="similarity">
    <text evidence="6">Belongs to the bacterial ribosomal protein bS20 family.</text>
</comment>
<proteinExistence type="inferred from homology"/>
<accession>A0A1F4ZC51</accession>